<dbReference type="Gene3D" id="1.10.10.60">
    <property type="entry name" value="Homeodomain-like"/>
    <property type="match status" value="1"/>
</dbReference>
<evidence type="ECO:0000256" key="1">
    <source>
        <dbReference type="ARBA" id="ARBA00023125"/>
    </source>
</evidence>
<dbReference type="EMBL" id="BSNS01000015">
    <property type="protein sequence ID" value="GLQ55964.1"/>
    <property type="molecule type" value="Genomic_DNA"/>
</dbReference>
<dbReference type="PRINTS" id="PR00455">
    <property type="entry name" value="HTHTETR"/>
</dbReference>
<dbReference type="InterPro" id="IPR001647">
    <property type="entry name" value="HTH_TetR"/>
</dbReference>
<dbReference type="SUPFAM" id="SSF46689">
    <property type="entry name" value="Homeodomain-like"/>
    <property type="match status" value="1"/>
</dbReference>
<dbReference type="Pfam" id="PF00440">
    <property type="entry name" value="TetR_N"/>
    <property type="match status" value="1"/>
</dbReference>
<accession>A0ABQ5W852</accession>
<evidence type="ECO:0000313" key="4">
    <source>
        <dbReference type="EMBL" id="GLQ55964.1"/>
    </source>
</evidence>
<keyword evidence="5" id="KW-1185">Reference proteome</keyword>
<keyword evidence="1 2" id="KW-0238">DNA-binding</keyword>
<comment type="caution">
    <text evidence="4">The sequence shown here is derived from an EMBL/GenBank/DDBJ whole genome shotgun (WGS) entry which is preliminary data.</text>
</comment>
<dbReference type="Proteomes" id="UP001156691">
    <property type="component" value="Unassembled WGS sequence"/>
</dbReference>
<reference evidence="5" key="1">
    <citation type="journal article" date="2019" name="Int. J. Syst. Evol. Microbiol.">
        <title>The Global Catalogue of Microorganisms (GCM) 10K type strain sequencing project: providing services to taxonomists for standard genome sequencing and annotation.</title>
        <authorList>
            <consortium name="The Broad Institute Genomics Platform"/>
            <consortium name="The Broad Institute Genome Sequencing Center for Infectious Disease"/>
            <person name="Wu L."/>
            <person name="Ma J."/>
        </authorList>
    </citation>
    <scope>NUCLEOTIDE SEQUENCE [LARGE SCALE GENOMIC DNA]</scope>
    <source>
        <strain evidence="5">NBRC 112416</strain>
    </source>
</reference>
<evidence type="ECO:0000259" key="3">
    <source>
        <dbReference type="PROSITE" id="PS50977"/>
    </source>
</evidence>
<dbReference type="PANTHER" id="PTHR30055">
    <property type="entry name" value="HTH-TYPE TRANSCRIPTIONAL REGULATOR RUTR"/>
    <property type="match status" value="1"/>
</dbReference>
<dbReference type="InterPro" id="IPR009057">
    <property type="entry name" value="Homeodomain-like_sf"/>
</dbReference>
<gene>
    <name evidence="4" type="ORF">GCM10010862_32230</name>
</gene>
<proteinExistence type="predicted"/>
<dbReference type="PANTHER" id="PTHR30055:SF146">
    <property type="entry name" value="HTH-TYPE TRANSCRIPTIONAL DUAL REGULATOR CECR"/>
    <property type="match status" value="1"/>
</dbReference>
<evidence type="ECO:0000256" key="2">
    <source>
        <dbReference type="PROSITE-ProRule" id="PRU00335"/>
    </source>
</evidence>
<name>A0ABQ5W852_9HYPH</name>
<feature type="domain" description="HTH tetR-type" evidence="3">
    <location>
        <begin position="19"/>
        <end position="79"/>
    </location>
</feature>
<dbReference type="PROSITE" id="PS50977">
    <property type="entry name" value="HTH_TETR_2"/>
    <property type="match status" value="1"/>
</dbReference>
<sequence length="196" mass="21156">MSTYSLTMKQTRTNLSDADTRREAIVEAALAAFAQSGFAATPVTAVAALAGISQAYVFKLFPSKEGLFVAAVERCYERIEETLEQSAGRARSDDPNAILSAMGDGYAGLIADRTILMIQVHAQSAADVPAIRDAVRRGLARIVRFAKHRSGASDEAVQSFIAFGQLCHLITTADVFDLGEDWARLLARNIRHVPAN</sequence>
<feature type="DNA-binding region" description="H-T-H motif" evidence="2">
    <location>
        <begin position="42"/>
        <end position="61"/>
    </location>
</feature>
<dbReference type="Gene3D" id="1.10.357.10">
    <property type="entry name" value="Tetracycline Repressor, domain 2"/>
    <property type="match status" value="1"/>
</dbReference>
<evidence type="ECO:0000313" key="5">
    <source>
        <dbReference type="Proteomes" id="UP001156691"/>
    </source>
</evidence>
<dbReference type="InterPro" id="IPR050109">
    <property type="entry name" value="HTH-type_TetR-like_transc_reg"/>
</dbReference>
<organism evidence="4 5">
    <name type="scientific">Devosia nitrariae</name>
    <dbReference type="NCBI Taxonomy" id="2071872"/>
    <lineage>
        <taxon>Bacteria</taxon>
        <taxon>Pseudomonadati</taxon>
        <taxon>Pseudomonadota</taxon>
        <taxon>Alphaproteobacteria</taxon>
        <taxon>Hyphomicrobiales</taxon>
        <taxon>Devosiaceae</taxon>
        <taxon>Devosia</taxon>
    </lineage>
</organism>
<protein>
    <submittedName>
        <fullName evidence="4">TetR family transcriptional regulator</fullName>
    </submittedName>
</protein>